<keyword evidence="3" id="KW-1003">Cell membrane</keyword>
<accession>S0EYP9</accession>
<keyword evidence="3" id="KW-0830">Ubiquinone</keyword>
<evidence type="ECO:0000313" key="9">
    <source>
        <dbReference type="Proteomes" id="UP000014227"/>
    </source>
</evidence>
<dbReference type="GO" id="GO:0005886">
    <property type="term" value="C:plasma membrane"/>
    <property type="evidence" value="ECO:0007669"/>
    <property type="project" value="UniProtKB-SubCell"/>
</dbReference>
<protein>
    <recommendedName>
        <fullName evidence="3">NADH-quinone oxidoreductase subunit C</fullName>
        <ecNumber evidence="3">7.1.1.-</ecNumber>
    </recommendedName>
    <alternativeName>
        <fullName evidence="3">NADH dehydrogenase I subunit C</fullName>
    </alternativeName>
    <alternativeName>
        <fullName evidence="3">NDH-1 subunit C</fullName>
    </alternativeName>
</protein>
<dbReference type="GO" id="GO:0048038">
    <property type="term" value="F:quinone binding"/>
    <property type="evidence" value="ECO:0007669"/>
    <property type="project" value="UniProtKB-KW"/>
</dbReference>
<organism evidence="8 9">
    <name type="scientific">Chthonomonas calidirosea (strain DSM 23976 / ICMP 18418 / T49)</name>
    <dbReference type="NCBI Taxonomy" id="1303518"/>
    <lineage>
        <taxon>Bacteria</taxon>
        <taxon>Bacillati</taxon>
        <taxon>Armatimonadota</taxon>
        <taxon>Chthonomonadia</taxon>
        <taxon>Chthonomonadales</taxon>
        <taxon>Chthonomonadaceae</taxon>
        <taxon>Chthonomonas</taxon>
    </lineage>
</organism>
<dbReference type="HOGENOM" id="CLU_042628_6_0_0"/>
<evidence type="ECO:0000256" key="4">
    <source>
        <dbReference type="RuleBase" id="RU003456"/>
    </source>
</evidence>
<dbReference type="HAMAP" id="MF_01357">
    <property type="entry name" value="NDH1_NuoC"/>
    <property type="match status" value="1"/>
</dbReference>
<evidence type="ECO:0000256" key="6">
    <source>
        <dbReference type="SAM" id="MobiDB-lite"/>
    </source>
</evidence>
<evidence type="ECO:0000256" key="3">
    <source>
        <dbReference type="HAMAP-Rule" id="MF_01357"/>
    </source>
</evidence>
<keyword evidence="3 4" id="KW-0520">NAD</keyword>
<dbReference type="InterPro" id="IPR037232">
    <property type="entry name" value="NADH_quin_OxRdtase_su_C/D-like"/>
</dbReference>
<dbReference type="InterPro" id="IPR010218">
    <property type="entry name" value="NADH_DH_suC"/>
</dbReference>
<feature type="domain" description="NADH:ubiquinone oxidoreductase 30kDa subunit" evidence="7">
    <location>
        <begin position="40"/>
        <end position="171"/>
    </location>
</feature>
<dbReference type="InterPro" id="IPR001268">
    <property type="entry name" value="NADH_UbQ_OxRdtase_30kDa_su"/>
</dbReference>
<dbReference type="NCBIfam" id="TIGR01961">
    <property type="entry name" value="NuoC_fam"/>
    <property type="match status" value="1"/>
</dbReference>
<dbReference type="Pfam" id="PF00329">
    <property type="entry name" value="Complex1_30kDa"/>
    <property type="match status" value="1"/>
</dbReference>
<dbReference type="OrthoDB" id="9803286at2"/>
<keyword evidence="3" id="KW-0472">Membrane</keyword>
<comment type="subcellular location">
    <subcellularLocation>
        <location evidence="3">Cell membrane</location>
        <topology evidence="3">Peripheral membrane protein</topology>
        <orientation evidence="3">Cytoplasmic side</orientation>
    </subcellularLocation>
</comment>
<dbReference type="GO" id="GO:0008137">
    <property type="term" value="F:NADH dehydrogenase (ubiquinone) activity"/>
    <property type="evidence" value="ECO:0007669"/>
    <property type="project" value="InterPro"/>
</dbReference>
<dbReference type="PANTHER" id="PTHR10884:SF14">
    <property type="entry name" value="NADH DEHYDROGENASE [UBIQUINONE] IRON-SULFUR PROTEIN 3, MITOCHONDRIAL"/>
    <property type="match status" value="1"/>
</dbReference>
<dbReference type="AlphaFoldDB" id="S0EYP9"/>
<comment type="similarity">
    <text evidence="1 3 4">Belongs to the complex I 30 kDa subunit family.</text>
</comment>
<keyword evidence="2 3" id="KW-0813">Transport</keyword>
<dbReference type="InterPro" id="IPR020396">
    <property type="entry name" value="NADH_UbQ_OxRdtase_CS"/>
</dbReference>
<dbReference type="Gene3D" id="3.30.460.80">
    <property type="entry name" value="NADH:ubiquinone oxidoreductase, 30kDa subunit"/>
    <property type="match status" value="1"/>
</dbReference>
<dbReference type="GO" id="GO:0050136">
    <property type="term" value="F:NADH dehydrogenase (quinone) (non-electrogenic) activity"/>
    <property type="evidence" value="ECO:0007669"/>
    <property type="project" value="UniProtKB-UniRule"/>
</dbReference>
<evidence type="ECO:0000256" key="5">
    <source>
        <dbReference type="RuleBase" id="RU003582"/>
    </source>
</evidence>
<dbReference type="Proteomes" id="UP000014227">
    <property type="component" value="Chromosome I"/>
</dbReference>
<keyword evidence="3 4" id="KW-1278">Translocase</keyword>
<dbReference type="PROSITE" id="PS00542">
    <property type="entry name" value="COMPLEX1_30K"/>
    <property type="match status" value="1"/>
</dbReference>
<dbReference type="eggNOG" id="COG0852">
    <property type="taxonomic scope" value="Bacteria"/>
</dbReference>
<dbReference type="EMBL" id="HF951689">
    <property type="protein sequence ID" value="CCW35589.1"/>
    <property type="molecule type" value="Genomic_DNA"/>
</dbReference>
<comment type="subunit">
    <text evidence="3">NDH-1 is composed of 14 different subunits. Subunits NuoB, C, D, E, F, and G constitute the peripheral sector of the complex.</text>
</comment>
<dbReference type="EC" id="7.1.1.-" evidence="3"/>
<feature type="region of interest" description="Disordered" evidence="6">
    <location>
        <begin position="182"/>
        <end position="236"/>
    </location>
</feature>
<dbReference type="PANTHER" id="PTHR10884">
    <property type="entry name" value="NADH DEHYDROGENASE UBIQUINONE IRON-SULFUR PROTEIN 3"/>
    <property type="match status" value="1"/>
</dbReference>
<reference evidence="9" key="1">
    <citation type="submission" date="2013-03" db="EMBL/GenBank/DDBJ databases">
        <title>Genome sequence of Chthonomonas calidirosea, the first sequenced genome from the Armatimonadetes phylum (formally candidate division OP10).</title>
        <authorList>
            <person name="Lee K.C.Y."/>
            <person name="Morgan X.C."/>
            <person name="Dunfield P.F."/>
            <person name="Tamas I."/>
            <person name="Houghton K.M."/>
            <person name="Vyssotski M."/>
            <person name="Ryan J.L.J."/>
            <person name="Lagutin K."/>
            <person name="McDonald I.R."/>
            <person name="Stott M.B."/>
        </authorList>
    </citation>
    <scope>NUCLEOTIDE SEQUENCE [LARGE SCALE GENOMIC DNA]</scope>
    <source>
        <strain evidence="9">DSM 23976 / ICMP 18418 / T49</strain>
    </source>
</reference>
<comment type="catalytic activity">
    <reaction evidence="3 5">
        <text>a quinone + NADH + 5 H(+)(in) = a quinol + NAD(+) + 4 H(+)(out)</text>
        <dbReference type="Rhea" id="RHEA:57888"/>
        <dbReference type="ChEBI" id="CHEBI:15378"/>
        <dbReference type="ChEBI" id="CHEBI:24646"/>
        <dbReference type="ChEBI" id="CHEBI:57540"/>
        <dbReference type="ChEBI" id="CHEBI:57945"/>
        <dbReference type="ChEBI" id="CHEBI:132124"/>
    </reaction>
</comment>
<dbReference type="PATRIC" id="fig|1303518.3.peg.1836"/>
<proteinExistence type="inferred from homology"/>
<name>S0EYP9_CHTCT</name>
<evidence type="ECO:0000256" key="1">
    <source>
        <dbReference type="ARBA" id="ARBA00007569"/>
    </source>
</evidence>
<keyword evidence="9" id="KW-1185">Reference proteome</keyword>
<comment type="function">
    <text evidence="3">NDH-1 shuttles electrons from NADH, via FMN and iron-sulfur (Fe-S) centers, to quinones in the respiratory chain. The immediate electron acceptor for the enzyme in this species is believed to be ubiquinone. Couples the redox reaction to proton translocation (for every two electrons transferred, four hydrogen ions are translocated across the cytoplasmic membrane), and thus conserves the redox energy in a proton gradient.</text>
</comment>
<evidence type="ECO:0000313" key="8">
    <source>
        <dbReference type="EMBL" id="CCW35589.1"/>
    </source>
</evidence>
<evidence type="ECO:0000256" key="2">
    <source>
        <dbReference type="ARBA" id="ARBA00022448"/>
    </source>
</evidence>
<sequence length="236" mass="27276">MTEAAEVTTEELLEVQKIRQHFPDAILQVQTFRGDTRILLRREYIVEVCRLLRDDPDLQYNFFSECLGVDYLDKYPDHRFEVVYNLYSVRYEQGGVQKGTGRRIFLKVPVPEEDPVVPSVTEVYPGANFPEREIFDMFGIRFSGHPDLRRILMPEDWVGHPQRKDYPLGGERVQFPERRFGPSVGEPLVAHPGESYHGKTGDVLGEETTPTRPLPESEQIQARSPLEIQQLPPERP</sequence>
<keyword evidence="3 5" id="KW-0874">Quinone</keyword>
<dbReference type="KEGG" id="ccz:CCALI_01776"/>
<gene>
    <name evidence="3" type="primary">nuoC</name>
    <name evidence="8" type="ORF">CCALI_01776</name>
</gene>
<dbReference type="SUPFAM" id="SSF143243">
    <property type="entry name" value="Nqo5-like"/>
    <property type="match status" value="1"/>
</dbReference>
<dbReference type="InParanoid" id="S0EYP9"/>
<dbReference type="STRING" id="454171.CP488_02316"/>
<evidence type="ECO:0000259" key="7">
    <source>
        <dbReference type="Pfam" id="PF00329"/>
    </source>
</evidence>